<keyword evidence="1" id="KW-1133">Transmembrane helix</keyword>
<keyword evidence="1" id="KW-0472">Membrane</keyword>
<protein>
    <submittedName>
        <fullName evidence="2">Uncharacterized protein</fullName>
    </submittedName>
</protein>
<feature type="transmembrane region" description="Helical" evidence="1">
    <location>
        <begin position="34"/>
        <end position="53"/>
    </location>
</feature>
<accession>A0ABR4RRF7</accession>
<name>A0ABR4RRF7_9LACO</name>
<dbReference type="Proteomes" id="UP000027129">
    <property type="component" value="Unassembled WGS sequence"/>
</dbReference>
<feature type="transmembrane region" description="Helical" evidence="1">
    <location>
        <begin position="65"/>
        <end position="86"/>
    </location>
</feature>
<gene>
    <name evidence="2" type="ORF">Lani381_0261</name>
</gene>
<evidence type="ECO:0000256" key="1">
    <source>
        <dbReference type="SAM" id="Phobius"/>
    </source>
</evidence>
<keyword evidence="3" id="KW-1185">Reference proteome</keyword>
<keyword evidence="1" id="KW-0812">Transmembrane</keyword>
<evidence type="ECO:0000313" key="3">
    <source>
        <dbReference type="Proteomes" id="UP000027129"/>
    </source>
</evidence>
<proteinExistence type="predicted"/>
<organism evidence="2 3">
    <name type="scientific">Ligilactobacillus animalis</name>
    <dbReference type="NCBI Taxonomy" id="1605"/>
    <lineage>
        <taxon>Bacteria</taxon>
        <taxon>Bacillati</taxon>
        <taxon>Bacillota</taxon>
        <taxon>Bacilli</taxon>
        <taxon>Lactobacillales</taxon>
        <taxon>Lactobacillaceae</taxon>
        <taxon>Ligilactobacillus</taxon>
    </lineage>
</organism>
<evidence type="ECO:0000313" key="2">
    <source>
        <dbReference type="EMBL" id="KDA46668.1"/>
    </source>
</evidence>
<dbReference type="EMBL" id="JMHU01000003">
    <property type="protein sequence ID" value="KDA46668.1"/>
    <property type="molecule type" value="Genomic_DNA"/>
</dbReference>
<comment type="caution">
    <text evidence="2">The sequence shown here is derived from an EMBL/GenBank/DDBJ whole genome shotgun (WGS) entry which is preliminary data.</text>
</comment>
<sequence>MKKYYFFASLLSLILLAFLTLTMTKVIFRLSFIINSLLLVIWALAVILFHRTLVRLKKLLASKIFYLLGYFYVMVQVLLAIALGAWRLSTSNYPKGYSYRNLLFASIIDPRRNHDIPNYSSYLGL</sequence>
<reference evidence="2 3" key="1">
    <citation type="submission" date="2014-04" db="EMBL/GenBank/DDBJ databases">
        <title>Draft Genome Sequence of Lactobacillus animalis 381-IL-28.</title>
        <authorList>
            <person name="Sturino J.M."/>
            <person name="Rajendran M."/>
            <person name="Altermann E."/>
        </authorList>
    </citation>
    <scope>NUCLEOTIDE SEQUENCE [LARGE SCALE GENOMIC DNA]</scope>
    <source>
        <strain evidence="2 3">381-IL-28</strain>
    </source>
</reference>